<dbReference type="HOGENOM" id="CLU_2869070_0_0_1"/>
<dbReference type="Proteomes" id="UP000016931">
    <property type="component" value="Unassembled WGS sequence"/>
</dbReference>
<dbReference type="EMBL" id="KB456265">
    <property type="protein sequence ID" value="EMF12350.1"/>
    <property type="molecule type" value="Genomic_DNA"/>
</dbReference>
<evidence type="ECO:0000313" key="3">
    <source>
        <dbReference type="Proteomes" id="UP000016931"/>
    </source>
</evidence>
<evidence type="ECO:0000313" key="2">
    <source>
        <dbReference type="EMBL" id="EMF12350.1"/>
    </source>
</evidence>
<reference evidence="2 3" key="1">
    <citation type="journal article" date="2012" name="PLoS Pathog.">
        <title>Diverse lifestyles and strategies of plant pathogenesis encoded in the genomes of eighteen Dothideomycetes fungi.</title>
        <authorList>
            <person name="Ohm R.A."/>
            <person name="Feau N."/>
            <person name="Henrissat B."/>
            <person name="Schoch C.L."/>
            <person name="Horwitz B.A."/>
            <person name="Barry K.W."/>
            <person name="Condon B.J."/>
            <person name="Copeland A.C."/>
            <person name="Dhillon B."/>
            <person name="Glaser F."/>
            <person name="Hesse C.N."/>
            <person name="Kosti I."/>
            <person name="LaButti K."/>
            <person name="Lindquist E.A."/>
            <person name="Lucas S."/>
            <person name="Salamov A.A."/>
            <person name="Bradshaw R.E."/>
            <person name="Ciuffetti L."/>
            <person name="Hamelin R.C."/>
            <person name="Kema G.H.J."/>
            <person name="Lawrence C."/>
            <person name="Scott J.A."/>
            <person name="Spatafora J.W."/>
            <person name="Turgeon B.G."/>
            <person name="de Wit P.J.G.M."/>
            <person name="Zhong S."/>
            <person name="Goodwin S.B."/>
            <person name="Grigoriev I.V."/>
        </authorList>
    </citation>
    <scope>NUCLEOTIDE SEQUENCE [LARGE SCALE GENOMIC DNA]</scope>
    <source>
        <strain evidence="2 3">SO2202</strain>
    </source>
</reference>
<feature type="region of interest" description="Disordered" evidence="1">
    <location>
        <begin position="1"/>
        <end position="25"/>
    </location>
</feature>
<proteinExistence type="predicted"/>
<organism evidence="2 3">
    <name type="scientific">Sphaerulina musiva (strain SO2202)</name>
    <name type="common">Poplar stem canker fungus</name>
    <name type="synonym">Septoria musiva</name>
    <dbReference type="NCBI Taxonomy" id="692275"/>
    <lineage>
        <taxon>Eukaryota</taxon>
        <taxon>Fungi</taxon>
        <taxon>Dikarya</taxon>
        <taxon>Ascomycota</taxon>
        <taxon>Pezizomycotina</taxon>
        <taxon>Dothideomycetes</taxon>
        <taxon>Dothideomycetidae</taxon>
        <taxon>Mycosphaerellales</taxon>
        <taxon>Mycosphaerellaceae</taxon>
        <taxon>Sphaerulina</taxon>
    </lineage>
</organism>
<dbReference type="AlphaFoldDB" id="N1QKN9"/>
<gene>
    <name evidence="2" type="ORF">SEPMUDRAFT_150032</name>
</gene>
<protein>
    <submittedName>
        <fullName evidence="2">Uncharacterized protein</fullName>
    </submittedName>
</protein>
<name>N1QKN9_SPHMS</name>
<evidence type="ECO:0000256" key="1">
    <source>
        <dbReference type="SAM" id="MobiDB-lite"/>
    </source>
</evidence>
<keyword evidence="3" id="KW-1185">Reference proteome</keyword>
<accession>N1QKN9</accession>
<sequence length="64" mass="7277">MPCSRRSMPSETETGNRRQWAAVTSSLPEVRRSDWKGVEGERVSSARARSYLTMHDVTTCFKSL</sequence>
<dbReference type="RefSeq" id="XP_016760471.1">
    <property type="nucleotide sequence ID" value="XM_016905921.1"/>
</dbReference>
<dbReference type="GeneID" id="27903058"/>